<evidence type="ECO:0000256" key="3">
    <source>
        <dbReference type="PIRSR" id="PIRSR000137-1"/>
    </source>
</evidence>
<dbReference type="PIRSF" id="PIRSF000137">
    <property type="entry name" value="Alcohol_oxidase"/>
    <property type="match status" value="1"/>
</dbReference>
<evidence type="ECO:0000256" key="2">
    <source>
        <dbReference type="ARBA" id="ARBA00023180"/>
    </source>
</evidence>
<dbReference type="InterPro" id="IPR012132">
    <property type="entry name" value="GMC_OxRdtase"/>
</dbReference>
<dbReference type="InParanoid" id="A0A1Y2E6N1"/>
<feature type="chain" id="PRO_5011988233" description="Glucose-methanol-choline oxidoreductase N-terminal domain-containing protein" evidence="6">
    <location>
        <begin position="21"/>
        <end position="613"/>
    </location>
</feature>
<protein>
    <recommendedName>
        <fullName evidence="7 8">Glucose-methanol-choline oxidoreductase N-terminal domain-containing protein</fullName>
    </recommendedName>
</protein>
<sequence length="613" mass="65681">MLRSSLPFFLLFLIASFGESQHQQLFSSVFGYPGVDASYDYVVVGAGVGGSVVASRLAEDGASVALVEAGGFYEVENSNRSVVPLLSLTGIAFIDPSENFTQQPLMDWGLLSEPIPGAANRRVHYAQGKTLGGSSAINTMSYLRGSKSSYQRLADMVDDQSWAFDNLLKYFKKSCQLAPPNLEKRNSTNATVIYDPAAFDPSGGPLQVSWNNWVDPTLTWIAKAIEEIGLPLSSKGFSSGELVGHGAWIPSTIDPTNAHRSSAESSFLQNAIRNSSNLAIYTHTQATRILFDSSSPPKATGVIVNTQGVEYIISAFKEVIISAGTFHSPQLLMVSGIGPKATLDTRVIPLIVDLPGVGQNLSDPIRVSIANSVSTSSGQTLTGNLDTAPGYVQQYLDDASGPFSSAADYIAAERIPYSFRKNFTTETKDKLATYPDDWPETLYIPASFIGANFSTIGSTTAWMPIAFSRGSVSITSARMADPPSISLNWLSDPADAEIAVAAFKRLRHVWDTDAANTVKLGEELLPGPGVQTDEQILEYVRETAGQIWHPVGTCSMGQEGDEAAVVNSKGQVFGVHGLRVVDASILPFTIPTHTQGTVYALAEKIADDIKQAA</sequence>
<keyword evidence="10" id="KW-1185">Reference proteome</keyword>
<dbReference type="PANTHER" id="PTHR11552">
    <property type="entry name" value="GLUCOSE-METHANOL-CHOLINE GMC OXIDOREDUCTASE"/>
    <property type="match status" value="1"/>
</dbReference>
<proteinExistence type="inferred from homology"/>
<dbReference type="Proteomes" id="UP000193689">
    <property type="component" value="Unassembled WGS sequence"/>
</dbReference>
<comment type="caution">
    <text evidence="9">The sequence shown here is derived from an EMBL/GenBank/DDBJ whole genome shotgun (WGS) entry which is preliminary data.</text>
</comment>
<accession>A0A1Y2E6N1</accession>
<dbReference type="GeneID" id="63778079"/>
<organism evidence="9 10">
    <name type="scientific">Pseudomassariella vexata</name>
    <dbReference type="NCBI Taxonomy" id="1141098"/>
    <lineage>
        <taxon>Eukaryota</taxon>
        <taxon>Fungi</taxon>
        <taxon>Dikarya</taxon>
        <taxon>Ascomycota</taxon>
        <taxon>Pezizomycotina</taxon>
        <taxon>Sordariomycetes</taxon>
        <taxon>Xylariomycetidae</taxon>
        <taxon>Amphisphaeriales</taxon>
        <taxon>Pseudomassariaceae</taxon>
        <taxon>Pseudomassariella</taxon>
    </lineage>
</organism>
<reference evidence="9 10" key="1">
    <citation type="submission" date="2016-07" db="EMBL/GenBank/DDBJ databases">
        <title>Pervasive Adenine N6-methylation of Active Genes in Fungi.</title>
        <authorList>
            <consortium name="DOE Joint Genome Institute"/>
            <person name="Mondo S.J."/>
            <person name="Dannebaum R.O."/>
            <person name="Kuo R.C."/>
            <person name="Labutti K."/>
            <person name="Haridas S."/>
            <person name="Kuo A."/>
            <person name="Salamov A."/>
            <person name="Ahrendt S.R."/>
            <person name="Lipzen A."/>
            <person name="Sullivan W."/>
            <person name="Andreopoulos W.B."/>
            <person name="Clum A."/>
            <person name="Lindquist E."/>
            <person name="Daum C."/>
            <person name="Ramamoorthy G.K."/>
            <person name="Gryganskyi A."/>
            <person name="Culley D."/>
            <person name="Magnuson J.K."/>
            <person name="James T.Y."/>
            <person name="O'Malley M.A."/>
            <person name="Stajich J.E."/>
            <person name="Spatafora J.W."/>
            <person name="Visel A."/>
            <person name="Grigoriev I.V."/>
        </authorList>
    </citation>
    <scope>NUCLEOTIDE SEQUENCE [LARGE SCALE GENOMIC DNA]</scope>
    <source>
        <strain evidence="9 10">CBS 129021</strain>
    </source>
</reference>
<feature type="domain" description="Glucose-methanol-choline oxidoreductase N-terminal" evidence="7">
    <location>
        <begin position="128"/>
        <end position="151"/>
    </location>
</feature>
<evidence type="ECO:0000313" key="9">
    <source>
        <dbReference type="EMBL" id="ORY67233.1"/>
    </source>
</evidence>
<evidence type="ECO:0000259" key="8">
    <source>
        <dbReference type="PROSITE" id="PS00624"/>
    </source>
</evidence>
<comment type="similarity">
    <text evidence="1 5">Belongs to the GMC oxidoreductase family.</text>
</comment>
<dbReference type="GO" id="GO:0044550">
    <property type="term" value="P:secondary metabolite biosynthetic process"/>
    <property type="evidence" value="ECO:0007669"/>
    <property type="project" value="TreeGrafter"/>
</dbReference>
<dbReference type="RefSeq" id="XP_040717857.1">
    <property type="nucleotide sequence ID" value="XM_040861867.1"/>
</dbReference>
<evidence type="ECO:0000313" key="10">
    <source>
        <dbReference type="Proteomes" id="UP000193689"/>
    </source>
</evidence>
<dbReference type="AlphaFoldDB" id="A0A1Y2E6N1"/>
<gene>
    <name evidence="9" type="ORF">BCR38DRAFT_456055</name>
</gene>
<dbReference type="OrthoDB" id="269227at2759"/>
<dbReference type="STRING" id="1141098.A0A1Y2E6N1"/>
<dbReference type="PANTHER" id="PTHR11552:SF138">
    <property type="entry name" value="DEHYDROGENASE PKFF-RELATED"/>
    <property type="match status" value="1"/>
</dbReference>
<keyword evidence="2" id="KW-0325">Glycoprotein</keyword>
<evidence type="ECO:0000256" key="1">
    <source>
        <dbReference type="ARBA" id="ARBA00010790"/>
    </source>
</evidence>
<dbReference type="GO" id="GO:0016614">
    <property type="term" value="F:oxidoreductase activity, acting on CH-OH group of donors"/>
    <property type="evidence" value="ECO:0007669"/>
    <property type="project" value="InterPro"/>
</dbReference>
<feature type="active site" description="Proton donor" evidence="3">
    <location>
        <position position="549"/>
    </location>
</feature>
<feature type="signal peptide" evidence="6">
    <location>
        <begin position="1"/>
        <end position="20"/>
    </location>
</feature>
<evidence type="ECO:0000259" key="7">
    <source>
        <dbReference type="PROSITE" id="PS00623"/>
    </source>
</evidence>
<keyword evidence="6" id="KW-0732">Signal</keyword>
<dbReference type="InterPro" id="IPR000172">
    <property type="entry name" value="GMC_OxRdtase_N"/>
</dbReference>
<name>A0A1Y2E6N1_9PEZI</name>
<dbReference type="PROSITE" id="PS00624">
    <property type="entry name" value="GMC_OXRED_2"/>
    <property type="match status" value="1"/>
</dbReference>
<dbReference type="EMBL" id="MCFJ01000004">
    <property type="protein sequence ID" value="ORY67233.1"/>
    <property type="molecule type" value="Genomic_DNA"/>
</dbReference>
<evidence type="ECO:0000256" key="4">
    <source>
        <dbReference type="PIRSR" id="PIRSR000137-2"/>
    </source>
</evidence>
<dbReference type="Gene3D" id="3.50.50.60">
    <property type="entry name" value="FAD/NAD(P)-binding domain"/>
    <property type="match status" value="1"/>
</dbReference>
<evidence type="ECO:0000256" key="5">
    <source>
        <dbReference type="RuleBase" id="RU003968"/>
    </source>
</evidence>
<feature type="domain" description="Glucose-methanol-choline oxidoreductase N-terminal" evidence="8">
    <location>
        <begin position="324"/>
        <end position="338"/>
    </location>
</feature>
<dbReference type="Gene3D" id="3.30.560.10">
    <property type="entry name" value="Glucose Oxidase, domain 3"/>
    <property type="match status" value="1"/>
</dbReference>
<dbReference type="PROSITE" id="PS00623">
    <property type="entry name" value="GMC_OXRED_1"/>
    <property type="match status" value="1"/>
</dbReference>
<feature type="active site" description="Proton acceptor" evidence="3">
    <location>
        <position position="593"/>
    </location>
</feature>
<dbReference type="Pfam" id="PF05199">
    <property type="entry name" value="GMC_oxred_C"/>
    <property type="match status" value="1"/>
</dbReference>
<dbReference type="Pfam" id="PF00732">
    <property type="entry name" value="GMC_oxred_N"/>
    <property type="match status" value="1"/>
</dbReference>
<feature type="binding site" evidence="4">
    <location>
        <begin position="548"/>
        <end position="549"/>
    </location>
    <ligand>
        <name>FAD</name>
        <dbReference type="ChEBI" id="CHEBI:57692"/>
    </ligand>
</feature>
<dbReference type="GO" id="GO:0050660">
    <property type="term" value="F:flavin adenine dinucleotide binding"/>
    <property type="evidence" value="ECO:0007669"/>
    <property type="project" value="InterPro"/>
</dbReference>
<evidence type="ECO:0000256" key="6">
    <source>
        <dbReference type="SAM" id="SignalP"/>
    </source>
</evidence>
<comment type="cofactor">
    <cofactor evidence="4">
        <name>FAD</name>
        <dbReference type="ChEBI" id="CHEBI:57692"/>
    </cofactor>
</comment>
<dbReference type="InterPro" id="IPR036188">
    <property type="entry name" value="FAD/NAD-bd_sf"/>
</dbReference>
<dbReference type="InterPro" id="IPR007867">
    <property type="entry name" value="GMC_OxRtase_C"/>
</dbReference>
<keyword evidence="4 5" id="KW-0274">FAD</keyword>
<keyword evidence="5" id="KW-0285">Flavoprotein</keyword>
<dbReference type="SUPFAM" id="SSF51905">
    <property type="entry name" value="FAD/NAD(P)-binding domain"/>
    <property type="match status" value="1"/>
</dbReference>
<dbReference type="SUPFAM" id="SSF54373">
    <property type="entry name" value="FAD-linked reductases, C-terminal domain"/>
    <property type="match status" value="1"/>
</dbReference>